<accession>A0A165Y912</accession>
<dbReference type="EMBL" id="KV428275">
    <property type="protein sequence ID" value="KZT33004.1"/>
    <property type="molecule type" value="Genomic_DNA"/>
</dbReference>
<keyword evidence="3" id="KW-1185">Reference proteome</keyword>
<evidence type="ECO:0000313" key="2">
    <source>
        <dbReference type="EMBL" id="KZT33004.1"/>
    </source>
</evidence>
<reference evidence="2 3" key="1">
    <citation type="journal article" date="2016" name="Mol. Biol. Evol.">
        <title>Comparative Genomics of Early-Diverging Mushroom-Forming Fungi Provides Insights into the Origins of Lignocellulose Decay Capabilities.</title>
        <authorList>
            <person name="Nagy L.G."/>
            <person name="Riley R."/>
            <person name="Tritt A."/>
            <person name="Adam C."/>
            <person name="Daum C."/>
            <person name="Floudas D."/>
            <person name="Sun H."/>
            <person name="Yadav J.S."/>
            <person name="Pangilinan J."/>
            <person name="Larsson K.H."/>
            <person name="Matsuura K."/>
            <person name="Barry K."/>
            <person name="Labutti K."/>
            <person name="Kuo R."/>
            <person name="Ohm R.A."/>
            <person name="Bhattacharya S.S."/>
            <person name="Shirouzu T."/>
            <person name="Yoshinaga Y."/>
            <person name="Martin F.M."/>
            <person name="Grigoriev I.V."/>
            <person name="Hibbett D.S."/>
        </authorList>
    </citation>
    <scope>NUCLEOTIDE SEQUENCE [LARGE SCALE GENOMIC DNA]</scope>
    <source>
        <strain evidence="2 3">HHB10207 ss-3</strain>
    </source>
</reference>
<gene>
    <name evidence="1" type="ORF">SISSUDRAFT_453454</name>
    <name evidence="2" type="ORF">SISSUDRAFT_454219</name>
</gene>
<evidence type="ECO:0000313" key="1">
    <source>
        <dbReference type="EMBL" id="KZT32995.1"/>
    </source>
</evidence>
<dbReference type="EMBL" id="KV428275">
    <property type="protein sequence ID" value="KZT32995.1"/>
    <property type="molecule type" value="Genomic_DNA"/>
</dbReference>
<organism evidence="2 3">
    <name type="scientific">Sistotremastrum suecicum HHB10207 ss-3</name>
    <dbReference type="NCBI Taxonomy" id="1314776"/>
    <lineage>
        <taxon>Eukaryota</taxon>
        <taxon>Fungi</taxon>
        <taxon>Dikarya</taxon>
        <taxon>Basidiomycota</taxon>
        <taxon>Agaricomycotina</taxon>
        <taxon>Agaricomycetes</taxon>
        <taxon>Sistotremastrales</taxon>
        <taxon>Sistotremastraceae</taxon>
        <taxon>Sistotremastrum</taxon>
    </lineage>
</organism>
<dbReference type="AlphaFoldDB" id="A0A165Y912"/>
<name>A0A165Y912_9AGAM</name>
<sequence length="76" mass="8819">MRFPAASRVIELCCRRKNRPVAINNTVVLFYTRTCRRGHLLQSTSGSWVLGLLLKVKFVGTFKCVMRIYITCTYME</sequence>
<proteinExistence type="predicted"/>
<protein>
    <submittedName>
        <fullName evidence="2">Uncharacterized protein</fullName>
    </submittedName>
</protein>
<evidence type="ECO:0000313" key="3">
    <source>
        <dbReference type="Proteomes" id="UP000076798"/>
    </source>
</evidence>
<dbReference type="Proteomes" id="UP000076798">
    <property type="component" value="Unassembled WGS sequence"/>
</dbReference>